<accession>A0ABQ8TZH2</accession>
<evidence type="ECO:0000313" key="4">
    <source>
        <dbReference type="Proteomes" id="UP001148838"/>
    </source>
</evidence>
<dbReference type="EMBL" id="JAJSOF020000001">
    <property type="protein sequence ID" value="KAJ4452156.1"/>
    <property type="molecule type" value="Genomic_DNA"/>
</dbReference>
<sequence>MGRIDVIAIDKIKRLGFFSQFYGLRLTKPASRMVSYLRTPEEWLDMGMLEGVRHPVPALAFVRKKPNVSFSEMDISISTLFDWVDVVVMDYDEEEKVYVCVRVDGVEDVYYLPRIYIHFKAEDPVNFVNRIKDAVNRRNLTEDTLKYEMYVDCMMFPGIHDIDDETLNRLFELSTRKGVLKMNENFTEKTDVEIRYMYKRAMCKQSFECTLKAYPDLHGFIKIPPMEIPKIPEKVLNYNFVFTACVSTSMEDFYGTREYVRWYSLYVIPEAYQAMSLIVKECRKAAAMNLYKLSYGKCVSLEEFESVQVQNMNMVIKFLKGLWLENISHDIRMSLRDVGKGWYNILESSYEVYKISKLYRMMMVIIQRMQQASQSCVAVKPVSRPEFDLSVCPQLSEGPGGSNAVGRLEFECSGPQLGDLSSKFSGLSLKGALRTLVISSLTMYTNLIEIPCLCTLNCPEDFVWGDNLIDTQFIPASPGIFLLLLKMNEENVFYSTDPYQFEKTLIPLFNNPVVLTHSVKQVQPFLLTNLKFADDLYLSSVGLLESEVCSMRERIENGIRAAIIPLIAYSKEYYRYIALWNLNVIEYVSKFEEENHTAQEVKEEVMYQYKMRLNLEVTLPQKIAIGPFVINVEPLKQFLVGKRQELYNKLLEMYATRMRNLVTVVNDQYKEIMRKLGEKPMSIEHIFEIRDWMETIPMTVKTQEELMRVYILEYEVLDYFWCPLSQEDFELKWETIALPYRIMKLLEDTDEYLKEEAEKFQKIQFYDESELTEKIDKMTQQVAAMSIMSDMSKVHEIAVDIRRLWKQMKEAYEQGLLLNSRQRLFGTPVVPFDNLSKLMKEFEPYRNLWIAASDWLRNHEIWVDNPLVNIDADSIESNIQEYFRTMIKLTRTFADFPAVQNVAIEIKRQIDDFRPYIKLILALRNRGMKDRHWNQIQEETGIKIEYSPTLTFAMCLEKGLADVQDEVIKIAEGAGKEYAIEETLGKMQADWENIILEVTPYKNTGTYIMKISDDVSQMLDDHAALTQTISFSPFRAALEKEISEWETQLHLTTDVLDAWAECQKQWMYLEPIFTSEDINRQLPVESKKYKTMERNWRRIMKNAFDNPKVGMFSFNHETDWVVVQVMDVCPDRTLLESLKECNTYLEQIQKGLADYLETKRSVFPRFYFLSDDELLEILSQAKNPLAVQPHLRKCFENIQKTFEMGRHVARMGESRNAYRVLVGRPEGKRPLGRPRRRWEDNIKIDLREVGYDDREWINLAQDRDQWRAYVRMAMNLRLNFEDDLEITAMYSAEGECVNLNPTLHPQGNVENWLLLVEDAMRSTLRITMGDALQDLQEKTRNEWVLSWPGQIVIAGSQTYWTAEVENGLLQKSLPEYYKKMLGMLDGLRTLVKGPLTRVERQVLSALIVIEVHARDVTSKMLENNVVNVNDFEWISQLRYYWVEGQLKVRAVNAEFPYGYEYLGNSGRLVITPLTDRCYLTLTGALHLKFGGAPSGPAGTGKTETTKDLAKAFAIQCVVFNCSDQLDFMAMGKFFKGLASSGAWACFDEFNRIDIEVLSVVAQQITTIQKAQQARLERTRKLQNYQVEISNRFATLESSDEVEKELDVNSVWENIRDSIKIAAEQSIGYYETKKKKPWFDEDCCMVVERRKQAKLKFLQDPVEEKRDNYFNERREASRTLRNKKREYAIRKVQDQGLELNGLHQLLSMRMTRENTQTIRENTEILLEASRAIGLEVNPEKTKFVFEGVEIALKGSCAVFITMNPGYAGRTELPDNLKALFRPVAMMVPNYTLIAEISLFSFGFSDAQDLAGKITTTFKLSSEQLSSQDHYDFGMRAVKTVIAVAGNLKREHPDMDERQIILRALRDVNVPKFLRDDLKLFNGMYNSNCLY</sequence>
<comment type="caution">
    <text evidence="3">The sequence shown here is derived from an EMBL/GenBank/DDBJ whole genome shotgun (WGS) entry which is preliminary data.</text>
</comment>
<evidence type="ECO:0000313" key="3">
    <source>
        <dbReference type="EMBL" id="KAJ4452156.1"/>
    </source>
</evidence>
<dbReference type="InterPro" id="IPR042222">
    <property type="entry name" value="Dynein_2_N"/>
</dbReference>
<evidence type="ECO:0000259" key="1">
    <source>
        <dbReference type="Pfam" id="PF08393"/>
    </source>
</evidence>
<dbReference type="Pfam" id="PF12774">
    <property type="entry name" value="AAA_6"/>
    <property type="match status" value="2"/>
</dbReference>
<gene>
    <name evidence="3" type="ORF">ANN_03674</name>
</gene>
<dbReference type="InterPro" id="IPR013602">
    <property type="entry name" value="Dynein_heavy_linker"/>
</dbReference>
<dbReference type="InterPro" id="IPR042228">
    <property type="entry name" value="Dynein_linker_3"/>
</dbReference>
<dbReference type="Gene3D" id="3.40.50.300">
    <property type="entry name" value="P-loop containing nucleotide triphosphate hydrolases"/>
    <property type="match status" value="2"/>
</dbReference>
<dbReference type="Gene3D" id="1.20.140.100">
    <property type="entry name" value="Dynein heavy chain, N-terminal domain 2"/>
    <property type="match status" value="1"/>
</dbReference>
<reference evidence="3 4" key="1">
    <citation type="journal article" date="2022" name="Allergy">
        <title>Genome assembly and annotation of Periplaneta americana reveal a comprehensive cockroach allergen profile.</title>
        <authorList>
            <person name="Wang L."/>
            <person name="Xiong Q."/>
            <person name="Saelim N."/>
            <person name="Wang L."/>
            <person name="Nong W."/>
            <person name="Wan A.T."/>
            <person name="Shi M."/>
            <person name="Liu X."/>
            <person name="Cao Q."/>
            <person name="Hui J.H.L."/>
            <person name="Sookrung N."/>
            <person name="Leung T.F."/>
            <person name="Tungtrongchitr A."/>
            <person name="Tsui S.K.W."/>
        </authorList>
    </citation>
    <scope>NUCLEOTIDE SEQUENCE [LARGE SCALE GENOMIC DNA]</scope>
    <source>
        <strain evidence="3">PWHHKU_190912</strain>
    </source>
</reference>
<dbReference type="Gene3D" id="1.20.58.1120">
    <property type="match status" value="1"/>
</dbReference>
<proteinExistence type="predicted"/>
<dbReference type="Pfam" id="PF08393">
    <property type="entry name" value="DHC_N2"/>
    <property type="match status" value="1"/>
</dbReference>
<dbReference type="InterPro" id="IPR035699">
    <property type="entry name" value="AAA_6"/>
</dbReference>
<keyword evidence="4" id="KW-1185">Reference proteome</keyword>
<dbReference type="PANTHER" id="PTHR45703">
    <property type="entry name" value="DYNEIN HEAVY CHAIN"/>
    <property type="match status" value="1"/>
</dbReference>
<feature type="domain" description="Dynein heavy chain linker" evidence="1">
    <location>
        <begin position="835"/>
        <end position="1329"/>
    </location>
</feature>
<protein>
    <recommendedName>
        <fullName evidence="5">Dynein heavy chain 1, axonemal</fullName>
    </recommendedName>
</protein>
<dbReference type="InterPro" id="IPR026983">
    <property type="entry name" value="DHC"/>
</dbReference>
<feature type="domain" description="Dynein heavy chain hydrolytic ATP-binding dynein motor region" evidence="2">
    <location>
        <begin position="1735"/>
        <end position="1883"/>
    </location>
</feature>
<dbReference type="InterPro" id="IPR027417">
    <property type="entry name" value="P-loop_NTPase"/>
</dbReference>
<dbReference type="Proteomes" id="UP001148838">
    <property type="component" value="Unassembled WGS sequence"/>
</dbReference>
<dbReference type="PANTHER" id="PTHR45703:SF28">
    <property type="entry name" value="DYNEINS HEAVY CHAIN"/>
    <property type="match status" value="1"/>
</dbReference>
<organism evidence="3 4">
    <name type="scientific">Periplaneta americana</name>
    <name type="common">American cockroach</name>
    <name type="synonym">Blatta americana</name>
    <dbReference type="NCBI Taxonomy" id="6978"/>
    <lineage>
        <taxon>Eukaryota</taxon>
        <taxon>Metazoa</taxon>
        <taxon>Ecdysozoa</taxon>
        <taxon>Arthropoda</taxon>
        <taxon>Hexapoda</taxon>
        <taxon>Insecta</taxon>
        <taxon>Pterygota</taxon>
        <taxon>Neoptera</taxon>
        <taxon>Polyneoptera</taxon>
        <taxon>Dictyoptera</taxon>
        <taxon>Blattodea</taxon>
        <taxon>Blattoidea</taxon>
        <taxon>Blattidae</taxon>
        <taxon>Blattinae</taxon>
        <taxon>Periplaneta</taxon>
    </lineage>
</organism>
<dbReference type="Gene3D" id="1.10.8.710">
    <property type="match status" value="1"/>
</dbReference>
<evidence type="ECO:0000259" key="2">
    <source>
        <dbReference type="Pfam" id="PF12774"/>
    </source>
</evidence>
<dbReference type="SUPFAM" id="SSF52540">
    <property type="entry name" value="P-loop containing nucleoside triphosphate hydrolases"/>
    <property type="match status" value="1"/>
</dbReference>
<dbReference type="Gene3D" id="1.10.287.2620">
    <property type="match status" value="1"/>
</dbReference>
<dbReference type="InterPro" id="IPR043157">
    <property type="entry name" value="Dynein_AAA1S"/>
</dbReference>
<name>A0ABQ8TZH2_PERAM</name>
<feature type="domain" description="Dynein heavy chain hydrolytic ATP-binding dynein motor region" evidence="2">
    <location>
        <begin position="1457"/>
        <end position="1591"/>
    </location>
</feature>
<dbReference type="Gene3D" id="3.20.180.20">
    <property type="entry name" value="Dynein heavy chain, N-terminal domain 2"/>
    <property type="match status" value="1"/>
</dbReference>
<evidence type="ECO:0008006" key="5">
    <source>
        <dbReference type="Google" id="ProtNLM"/>
    </source>
</evidence>